<keyword evidence="6" id="KW-1185">Reference proteome</keyword>
<dbReference type="Pfam" id="PF07992">
    <property type="entry name" value="Pyr_redox_2"/>
    <property type="match status" value="1"/>
</dbReference>
<evidence type="ECO:0000256" key="1">
    <source>
        <dbReference type="ARBA" id="ARBA00022630"/>
    </source>
</evidence>
<reference evidence="5 6" key="1">
    <citation type="submission" date="2019-09" db="EMBL/GenBank/DDBJ databases">
        <title>Phylogeny of genus Pseudoclavibacter and closely related genus.</title>
        <authorList>
            <person name="Li Y."/>
        </authorList>
    </citation>
    <scope>NUCLEOTIDE SEQUENCE [LARGE SCALE GENOMIC DNA]</scope>
    <source>
        <strain evidence="5 6">THG-MD12</strain>
    </source>
</reference>
<dbReference type="Gene3D" id="3.50.50.60">
    <property type="entry name" value="FAD/NAD(P)-binding domain"/>
    <property type="match status" value="2"/>
</dbReference>
<accession>A0A7J5B192</accession>
<organism evidence="5 6">
    <name type="scientific">Pseudoclavibacter terrae</name>
    <dbReference type="NCBI Taxonomy" id="1530195"/>
    <lineage>
        <taxon>Bacteria</taxon>
        <taxon>Bacillati</taxon>
        <taxon>Actinomycetota</taxon>
        <taxon>Actinomycetes</taxon>
        <taxon>Micrococcales</taxon>
        <taxon>Microbacteriaceae</taxon>
        <taxon>Pseudoclavibacter</taxon>
    </lineage>
</organism>
<evidence type="ECO:0000313" key="5">
    <source>
        <dbReference type="EMBL" id="KAB1637677.1"/>
    </source>
</evidence>
<comment type="catalytic activity">
    <reaction evidence="3">
        <text>[thioredoxin]-dithiol + NADP(+) = [thioredoxin]-disulfide + NADPH + H(+)</text>
        <dbReference type="Rhea" id="RHEA:20345"/>
        <dbReference type="Rhea" id="RHEA-COMP:10698"/>
        <dbReference type="Rhea" id="RHEA-COMP:10700"/>
        <dbReference type="ChEBI" id="CHEBI:15378"/>
        <dbReference type="ChEBI" id="CHEBI:29950"/>
        <dbReference type="ChEBI" id="CHEBI:50058"/>
        <dbReference type="ChEBI" id="CHEBI:57783"/>
        <dbReference type="ChEBI" id="CHEBI:58349"/>
        <dbReference type="EC" id="1.8.1.9"/>
    </reaction>
</comment>
<dbReference type="Proteomes" id="UP000490386">
    <property type="component" value="Unassembled WGS sequence"/>
</dbReference>
<evidence type="ECO:0000313" key="6">
    <source>
        <dbReference type="Proteomes" id="UP000490386"/>
    </source>
</evidence>
<dbReference type="InterPro" id="IPR036188">
    <property type="entry name" value="FAD/NAD-bd_sf"/>
</dbReference>
<dbReference type="EMBL" id="WBJX01000003">
    <property type="protein sequence ID" value="KAB1637677.1"/>
    <property type="molecule type" value="Genomic_DNA"/>
</dbReference>
<keyword evidence="1" id="KW-0285">Flavoprotein</keyword>
<dbReference type="RefSeq" id="WP_151423868.1">
    <property type="nucleotide sequence ID" value="NZ_WBJX01000003.1"/>
</dbReference>
<dbReference type="InterPro" id="IPR050097">
    <property type="entry name" value="Ferredoxin-NADP_redctase_2"/>
</dbReference>
<dbReference type="OrthoDB" id="109585at2"/>
<keyword evidence="2" id="KW-0560">Oxidoreductase</keyword>
<dbReference type="GO" id="GO:0004791">
    <property type="term" value="F:thioredoxin-disulfide reductase (NADPH) activity"/>
    <property type="evidence" value="ECO:0007669"/>
    <property type="project" value="UniProtKB-EC"/>
</dbReference>
<dbReference type="PRINTS" id="PR00469">
    <property type="entry name" value="PNDRDTASEII"/>
</dbReference>
<sequence>MTDQPIILIAADERLAKIEAEFRARYDRDYRIVTAGDAGGALQLLRELVDSGAAVAMVVADVSIGEIPGPTFLRRTQSISPTARRLVLSTPGAGYAANLDALREATVRRDIDTFTGIPMGPRDEEFHTVVTELLSEWGWSVARPAVSIIDVVAEPHDREAGAIRDLLERLGFPNRILTPDSAEGAALISAATAESSAPVVLPLARAYDGRLFPAATARGLNELLSTRFDTVPEGEVTDVLVIGAGPAGLAAAVYAASEGLTTAVLERDAIGGQAGSSSMIRNYLGFPRGISGMRLAQRSRIQAGRFGAKFYTGRSVTGLEPCTLDGVPTYRVHLGDTELRARTVLIATGVAYRRLGIESVDVHTGAGVYYGAATSMAREMQGRDVIVVGGGNSAGQSAVHLAKFARHVTILIRRASLSESMSEYLIRELDSTPNVSVASNSEIADGGGEAALEWVTVRDRTSGEEHRFDVGGLFCMLGAQPDCTWLPEGIALDKAGFVLTGRDVPKDAWTDGMPPADLETTLPGVFVAGDVRSGSMKRVASASGEGASSLPLIHAHLAALRAREFGAE</sequence>
<evidence type="ECO:0000256" key="2">
    <source>
        <dbReference type="ARBA" id="ARBA00023002"/>
    </source>
</evidence>
<dbReference type="PRINTS" id="PR00368">
    <property type="entry name" value="FADPNR"/>
</dbReference>
<comment type="caution">
    <text evidence="5">The sequence shown here is derived from an EMBL/GenBank/DDBJ whole genome shotgun (WGS) entry which is preliminary data.</text>
</comment>
<proteinExistence type="predicted"/>
<name>A0A7J5B192_9MICO</name>
<evidence type="ECO:0000259" key="4">
    <source>
        <dbReference type="Pfam" id="PF07992"/>
    </source>
</evidence>
<protein>
    <submittedName>
        <fullName evidence="5">FAD-dependent oxidoreductase</fullName>
    </submittedName>
</protein>
<dbReference type="SUPFAM" id="SSF51905">
    <property type="entry name" value="FAD/NAD(P)-binding domain"/>
    <property type="match status" value="1"/>
</dbReference>
<dbReference type="PANTHER" id="PTHR48105">
    <property type="entry name" value="THIOREDOXIN REDUCTASE 1-RELATED-RELATED"/>
    <property type="match status" value="1"/>
</dbReference>
<gene>
    <name evidence="5" type="ORF">F8O03_10710</name>
</gene>
<evidence type="ECO:0000256" key="3">
    <source>
        <dbReference type="ARBA" id="ARBA00048132"/>
    </source>
</evidence>
<feature type="domain" description="FAD/NAD(P)-binding" evidence="4">
    <location>
        <begin position="238"/>
        <end position="546"/>
    </location>
</feature>
<dbReference type="InterPro" id="IPR023753">
    <property type="entry name" value="FAD/NAD-binding_dom"/>
</dbReference>
<dbReference type="AlphaFoldDB" id="A0A7J5B192"/>